<keyword evidence="6" id="KW-1185">Reference proteome</keyword>
<dbReference type="SMART" id="SM00054">
    <property type="entry name" value="EFh"/>
    <property type="match status" value="2"/>
</dbReference>
<evidence type="ECO:0000259" key="4">
    <source>
        <dbReference type="PROSITE" id="PS50222"/>
    </source>
</evidence>
<organism evidence="5 6">
    <name type="scientific">Thalassiosira pseudonana</name>
    <name type="common">Marine diatom</name>
    <name type="synonym">Cyclotella nana</name>
    <dbReference type="NCBI Taxonomy" id="35128"/>
    <lineage>
        <taxon>Eukaryota</taxon>
        <taxon>Sar</taxon>
        <taxon>Stramenopiles</taxon>
        <taxon>Ochrophyta</taxon>
        <taxon>Bacillariophyta</taxon>
        <taxon>Coscinodiscophyceae</taxon>
        <taxon>Thalassiosirophycidae</taxon>
        <taxon>Thalassiosirales</taxon>
        <taxon>Thalassiosiraceae</taxon>
        <taxon>Thalassiosira</taxon>
    </lineage>
</organism>
<dbReference type="InterPro" id="IPR018247">
    <property type="entry name" value="EF_Hand_1_Ca_BS"/>
</dbReference>
<dbReference type="CDD" id="cd00051">
    <property type="entry name" value="EFh"/>
    <property type="match status" value="1"/>
</dbReference>
<gene>
    <name evidence="5" type="ORF">THAPSDRAFT_19631</name>
</gene>
<evidence type="ECO:0000256" key="1">
    <source>
        <dbReference type="ARBA" id="ARBA00020786"/>
    </source>
</evidence>
<dbReference type="GO" id="GO:0005509">
    <property type="term" value="F:calcium ion binding"/>
    <property type="evidence" value="ECO:0000318"/>
    <property type="project" value="GO_Central"/>
</dbReference>
<keyword evidence="2" id="KW-0677">Repeat</keyword>
<dbReference type="PROSITE" id="PS00018">
    <property type="entry name" value="EF_HAND_1"/>
    <property type="match status" value="2"/>
</dbReference>
<dbReference type="GO" id="GO:0005737">
    <property type="term" value="C:cytoplasm"/>
    <property type="evidence" value="ECO:0000318"/>
    <property type="project" value="GO_Central"/>
</dbReference>
<dbReference type="InterPro" id="IPR011992">
    <property type="entry name" value="EF-hand-dom_pair"/>
</dbReference>
<dbReference type="OMA" id="FMEFMQM"/>
<dbReference type="RefSeq" id="XP_002287001.1">
    <property type="nucleotide sequence ID" value="XM_002286965.1"/>
</dbReference>
<reference evidence="5 6" key="2">
    <citation type="journal article" date="2008" name="Nature">
        <title>The Phaeodactylum genome reveals the evolutionary history of diatom genomes.</title>
        <authorList>
            <person name="Bowler C."/>
            <person name="Allen A.E."/>
            <person name="Badger J.H."/>
            <person name="Grimwood J."/>
            <person name="Jabbari K."/>
            <person name="Kuo A."/>
            <person name="Maheswari U."/>
            <person name="Martens C."/>
            <person name="Maumus F."/>
            <person name="Otillar R.P."/>
            <person name="Rayko E."/>
            <person name="Salamov A."/>
            <person name="Vandepoele K."/>
            <person name="Beszteri B."/>
            <person name="Gruber A."/>
            <person name="Heijde M."/>
            <person name="Katinka M."/>
            <person name="Mock T."/>
            <person name="Valentin K."/>
            <person name="Verret F."/>
            <person name="Berges J.A."/>
            <person name="Brownlee C."/>
            <person name="Cadoret J.P."/>
            <person name="Chiovitti A."/>
            <person name="Choi C.J."/>
            <person name="Coesel S."/>
            <person name="De Martino A."/>
            <person name="Detter J.C."/>
            <person name="Durkin C."/>
            <person name="Falciatore A."/>
            <person name="Fournet J."/>
            <person name="Haruta M."/>
            <person name="Huysman M.J."/>
            <person name="Jenkins B.D."/>
            <person name="Jiroutova K."/>
            <person name="Jorgensen R.E."/>
            <person name="Joubert Y."/>
            <person name="Kaplan A."/>
            <person name="Kroger N."/>
            <person name="Kroth P.G."/>
            <person name="La Roche J."/>
            <person name="Lindquist E."/>
            <person name="Lommer M."/>
            <person name="Martin-Jezequel V."/>
            <person name="Lopez P.J."/>
            <person name="Lucas S."/>
            <person name="Mangogna M."/>
            <person name="McGinnis K."/>
            <person name="Medlin L.K."/>
            <person name="Montsant A."/>
            <person name="Oudot-Le Secq M.P."/>
            <person name="Napoli C."/>
            <person name="Obornik M."/>
            <person name="Parker M.S."/>
            <person name="Petit J.L."/>
            <person name="Porcel B.M."/>
            <person name="Poulsen N."/>
            <person name="Robison M."/>
            <person name="Rychlewski L."/>
            <person name="Rynearson T.A."/>
            <person name="Schmutz J."/>
            <person name="Shapiro H."/>
            <person name="Siaut M."/>
            <person name="Stanley M."/>
            <person name="Sussman M.R."/>
            <person name="Taylor A.R."/>
            <person name="Vardi A."/>
            <person name="von Dassow P."/>
            <person name="Vyverman W."/>
            <person name="Willis A."/>
            <person name="Wyrwicz L.S."/>
            <person name="Rokhsar D.S."/>
            <person name="Weissenbach J."/>
            <person name="Armbrust E.V."/>
            <person name="Green B.R."/>
            <person name="Van de Peer Y."/>
            <person name="Grigoriev I.V."/>
        </authorList>
    </citation>
    <scope>NUCLEOTIDE SEQUENCE [LARGE SCALE GENOMIC DNA]</scope>
    <source>
        <strain evidence="5 6">CCMP1335</strain>
    </source>
</reference>
<proteinExistence type="predicted"/>
<dbReference type="InterPro" id="IPR002048">
    <property type="entry name" value="EF_hand_dom"/>
</dbReference>
<dbReference type="InParanoid" id="B8BS18"/>
<evidence type="ECO:0000256" key="2">
    <source>
        <dbReference type="ARBA" id="ARBA00022737"/>
    </source>
</evidence>
<dbReference type="InterPro" id="IPR050230">
    <property type="entry name" value="CALM/Myosin/TropC-like"/>
</dbReference>
<name>B8BS18_THAPS</name>
<sequence length="68" mass="7972">DEFTEKEIIEAFRSFDLDKNNYVGAAEIRHVLLNIGERPTDEEVDEMIRMVDKNGDGQVAFDEFYRMV</sequence>
<dbReference type="Proteomes" id="UP000001449">
    <property type="component" value="Chromosome 1"/>
</dbReference>
<dbReference type="PANTHER" id="PTHR23048:SF0">
    <property type="entry name" value="CALMODULIN LIKE 3"/>
    <property type="match status" value="1"/>
</dbReference>
<reference evidence="5 6" key="1">
    <citation type="journal article" date="2004" name="Science">
        <title>The genome of the diatom Thalassiosira pseudonana: ecology, evolution, and metabolism.</title>
        <authorList>
            <person name="Armbrust E.V."/>
            <person name="Berges J.A."/>
            <person name="Bowler C."/>
            <person name="Green B.R."/>
            <person name="Martinez D."/>
            <person name="Putnam N.H."/>
            <person name="Zhou S."/>
            <person name="Allen A.E."/>
            <person name="Apt K.E."/>
            <person name="Bechner M."/>
            <person name="Brzezinski M.A."/>
            <person name="Chaal B.K."/>
            <person name="Chiovitti A."/>
            <person name="Davis A.K."/>
            <person name="Demarest M.S."/>
            <person name="Detter J.C."/>
            <person name="Glavina T."/>
            <person name="Goodstein D."/>
            <person name="Hadi M.Z."/>
            <person name="Hellsten U."/>
            <person name="Hildebrand M."/>
            <person name="Jenkins B.D."/>
            <person name="Jurka J."/>
            <person name="Kapitonov V.V."/>
            <person name="Kroger N."/>
            <person name="Lau W.W."/>
            <person name="Lane T.W."/>
            <person name="Larimer F.W."/>
            <person name="Lippmeier J.C."/>
            <person name="Lucas S."/>
            <person name="Medina M."/>
            <person name="Montsant A."/>
            <person name="Obornik M."/>
            <person name="Parker M.S."/>
            <person name="Palenik B."/>
            <person name="Pazour G.J."/>
            <person name="Richardson P.M."/>
            <person name="Rynearson T.A."/>
            <person name="Saito M.A."/>
            <person name="Schwartz D.C."/>
            <person name="Thamatrakoln K."/>
            <person name="Valentin K."/>
            <person name="Vardi A."/>
            <person name="Wilkerson F.P."/>
            <person name="Rokhsar D.S."/>
        </authorList>
    </citation>
    <scope>NUCLEOTIDE SEQUENCE [LARGE SCALE GENOMIC DNA]</scope>
    <source>
        <strain evidence="5 6">CCMP1335</strain>
    </source>
</reference>
<keyword evidence="3" id="KW-0106">Calcium</keyword>
<dbReference type="Pfam" id="PF13499">
    <property type="entry name" value="EF-hand_7"/>
    <property type="match status" value="1"/>
</dbReference>
<evidence type="ECO:0000313" key="6">
    <source>
        <dbReference type="Proteomes" id="UP000001449"/>
    </source>
</evidence>
<dbReference type="EMBL" id="CM000638">
    <property type="protein sequence ID" value="EED96642.1"/>
    <property type="molecule type" value="Genomic_DNA"/>
</dbReference>
<dbReference type="PaxDb" id="35128-Thaps19631"/>
<dbReference type="eggNOG" id="KOG0027">
    <property type="taxonomic scope" value="Eukaryota"/>
</dbReference>
<evidence type="ECO:0000256" key="3">
    <source>
        <dbReference type="ARBA" id="ARBA00022837"/>
    </source>
</evidence>
<dbReference type="FunFam" id="1.10.238.10:FF:000003">
    <property type="entry name" value="Calmodulin A"/>
    <property type="match status" value="1"/>
</dbReference>
<dbReference type="AlphaFoldDB" id="B8BS18"/>
<accession>B8BS18</accession>
<dbReference type="KEGG" id="tps:THAPSDRAFT_19631"/>
<feature type="domain" description="EF-hand" evidence="4">
    <location>
        <begin position="39"/>
        <end position="68"/>
    </location>
</feature>
<dbReference type="GeneID" id="7449081"/>
<evidence type="ECO:0000313" key="5">
    <source>
        <dbReference type="EMBL" id="EED96642.1"/>
    </source>
</evidence>
<dbReference type="PROSITE" id="PS50222">
    <property type="entry name" value="EF_HAND_2"/>
    <property type="match status" value="2"/>
</dbReference>
<dbReference type="SUPFAM" id="SSF47473">
    <property type="entry name" value="EF-hand"/>
    <property type="match status" value="1"/>
</dbReference>
<feature type="non-terminal residue" evidence="5">
    <location>
        <position position="1"/>
    </location>
</feature>
<dbReference type="Gene3D" id="1.10.238.10">
    <property type="entry name" value="EF-hand"/>
    <property type="match status" value="2"/>
</dbReference>
<protein>
    <recommendedName>
        <fullName evidence="1">Calmodulin</fullName>
    </recommendedName>
</protein>
<dbReference type="HOGENOM" id="CLU_061288_22_5_1"/>
<feature type="non-terminal residue" evidence="5">
    <location>
        <position position="68"/>
    </location>
</feature>
<dbReference type="STRING" id="35128.B8BS18"/>
<feature type="domain" description="EF-hand" evidence="4">
    <location>
        <begin position="3"/>
        <end position="38"/>
    </location>
</feature>
<dbReference type="PANTHER" id="PTHR23048">
    <property type="entry name" value="MYOSIN LIGHT CHAIN 1, 3"/>
    <property type="match status" value="1"/>
</dbReference>